<evidence type="ECO:0000313" key="2">
    <source>
        <dbReference type="Proteomes" id="UP001470230"/>
    </source>
</evidence>
<sequence length="116" mass="13342">MIQKWCSEGGSNNYKSLSCKGRLLNILNGSNVTVNKNDDLDFKGSKSRESSEQIKCLRNKLENEIGDDQLTLLYAHILTENTPMSAKFNRDFEKKNEYAVELVRDLIRLEKNSHVF</sequence>
<proteinExistence type="predicted"/>
<dbReference type="Proteomes" id="UP001470230">
    <property type="component" value="Unassembled WGS sequence"/>
</dbReference>
<reference evidence="1 2" key="1">
    <citation type="submission" date="2024-04" db="EMBL/GenBank/DDBJ databases">
        <title>Tritrichomonas musculus Genome.</title>
        <authorList>
            <person name="Alves-Ferreira E."/>
            <person name="Grigg M."/>
            <person name="Lorenzi H."/>
            <person name="Galac M."/>
        </authorList>
    </citation>
    <scope>NUCLEOTIDE SEQUENCE [LARGE SCALE GENOMIC DNA]</scope>
    <source>
        <strain evidence="1 2">EAF2021</strain>
    </source>
</reference>
<keyword evidence="2" id="KW-1185">Reference proteome</keyword>
<accession>A0ABR2I7S5</accession>
<evidence type="ECO:0000313" key="1">
    <source>
        <dbReference type="EMBL" id="KAK8858138.1"/>
    </source>
</evidence>
<dbReference type="EMBL" id="JAPFFF010000019">
    <property type="protein sequence ID" value="KAK8858138.1"/>
    <property type="molecule type" value="Genomic_DNA"/>
</dbReference>
<comment type="caution">
    <text evidence="1">The sequence shown here is derived from an EMBL/GenBank/DDBJ whole genome shotgun (WGS) entry which is preliminary data.</text>
</comment>
<name>A0ABR2I7S5_9EUKA</name>
<gene>
    <name evidence="1" type="ORF">M9Y10_013238</name>
</gene>
<protein>
    <submittedName>
        <fullName evidence="1">Uncharacterized protein</fullName>
    </submittedName>
</protein>
<organism evidence="1 2">
    <name type="scientific">Tritrichomonas musculus</name>
    <dbReference type="NCBI Taxonomy" id="1915356"/>
    <lineage>
        <taxon>Eukaryota</taxon>
        <taxon>Metamonada</taxon>
        <taxon>Parabasalia</taxon>
        <taxon>Tritrichomonadida</taxon>
        <taxon>Tritrichomonadidae</taxon>
        <taxon>Tritrichomonas</taxon>
    </lineage>
</organism>